<dbReference type="PANTHER" id="PTHR48051:SF12">
    <property type="entry name" value="LEUCINE-RICH REPEAT-CONTAINING PROTEIN 28"/>
    <property type="match status" value="1"/>
</dbReference>
<dbReference type="Proteomes" id="UP001295684">
    <property type="component" value="Unassembled WGS sequence"/>
</dbReference>
<feature type="domain" description="Disease resistance R13L4/SHOC-2-like LRR" evidence="4">
    <location>
        <begin position="91"/>
        <end position="181"/>
    </location>
</feature>
<dbReference type="EMBL" id="CAMPGE010002578">
    <property type="protein sequence ID" value="CAI2361387.1"/>
    <property type="molecule type" value="Genomic_DNA"/>
</dbReference>
<feature type="repeat" description="ANK" evidence="3">
    <location>
        <begin position="260"/>
        <end position="292"/>
    </location>
</feature>
<keyword evidence="3" id="KW-0040">ANK repeat</keyword>
<keyword evidence="6" id="KW-1185">Reference proteome</keyword>
<dbReference type="PROSITE" id="PS50297">
    <property type="entry name" value="ANK_REP_REGION"/>
    <property type="match status" value="2"/>
</dbReference>
<dbReference type="InterPro" id="IPR036770">
    <property type="entry name" value="Ankyrin_rpt-contain_sf"/>
</dbReference>
<dbReference type="InterPro" id="IPR032675">
    <property type="entry name" value="LRR_dom_sf"/>
</dbReference>
<dbReference type="PROSITE" id="PS50088">
    <property type="entry name" value="ANK_REPEAT"/>
    <property type="match status" value="3"/>
</dbReference>
<accession>A0AAD1U6H6</accession>
<feature type="repeat" description="ANK" evidence="3">
    <location>
        <begin position="336"/>
        <end position="368"/>
    </location>
</feature>
<dbReference type="AlphaFoldDB" id="A0AAD1U6H6"/>
<dbReference type="InterPro" id="IPR002110">
    <property type="entry name" value="Ankyrin_rpt"/>
</dbReference>
<keyword evidence="2" id="KW-0677">Repeat</keyword>
<dbReference type="PROSITE" id="PS51450">
    <property type="entry name" value="LRR"/>
    <property type="match status" value="2"/>
</dbReference>
<dbReference type="SUPFAM" id="SSF52058">
    <property type="entry name" value="L domain-like"/>
    <property type="match status" value="1"/>
</dbReference>
<comment type="caution">
    <text evidence="5">The sequence shown here is derived from an EMBL/GenBank/DDBJ whole genome shotgun (WGS) entry which is preliminary data.</text>
</comment>
<dbReference type="InterPro" id="IPR055414">
    <property type="entry name" value="LRR_R13L4/SHOC2-like"/>
</dbReference>
<evidence type="ECO:0000256" key="2">
    <source>
        <dbReference type="ARBA" id="ARBA00022737"/>
    </source>
</evidence>
<feature type="repeat" description="ANK" evidence="3">
    <location>
        <begin position="369"/>
        <end position="407"/>
    </location>
</feature>
<dbReference type="Pfam" id="PF23598">
    <property type="entry name" value="LRR_14"/>
    <property type="match status" value="1"/>
</dbReference>
<dbReference type="SMART" id="SM00248">
    <property type="entry name" value="ANK"/>
    <property type="match status" value="5"/>
</dbReference>
<evidence type="ECO:0000256" key="1">
    <source>
        <dbReference type="ARBA" id="ARBA00022614"/>
    </source>
</evidence>
<reference evidence="5" key="1">
    <citation type="submission" date="2023-07" db="EMBL/GenBank/DDBJ databases">
        <authorList>
            <consortium name="AG Swart"/>
            <person name="Singh M."/>
            <person name="Singh A."/>
            <person name="Seah K."/>
            <person name="Emmerich C."/>
        </authorList>
    </citation>
    <scope>NUCLEOTIDE SEQUENCE</scope>
    <source>
        <strain evidence="5">DP1</strain>
    </source>
</reference>
<evidence type="ECO:0000313" key="5">
    <source>
        <dbReference type="EMBL" id="CAI2361387.1"/>
    </source>
</evidence>
<dbReference type="SUPFAM" id="SSF48403">
    <property type="entry name" value="Ankyrin repeat"/>
    <property type="match status" value="1"/>
</dbReference>
<dbReference type="SMART" id="SM00369">
    <property type="entry name" value="LRR_TYP"/>
    <property type="match status" value="4"/>
</dbReference>
<name>A0AAD1U6H6_EUPCR</name>
<dbReference type="InterPro" id="IPR003591">
    <property type="entry name" value="Leu-rich_rpt_typical-subtyp"/>
</dbReference>
<dbReference type="InterPro" id="IPR001611">
    <property type="entry name" value="Leu-rich_rpt"/>
</dbReference>
<proteinExistence type="predicted"/>
<dbReference type="Gene3D" id="3.80.10.10">
    <property type="entry name" value="Ribonuclease Inhibitor"/>
    <property type="match status" value="2"/>
</dbReference>
<keyword evidence="1" id="KW-0433">Leucine-rich repeat</keyword>
<sequence>MKNYYNDKITNRGELNYSSNSLFSLPRAIMMSVYDQVVILNISKNLLTEISEGMIKAMPNLKELIANNNKITFITSEIYLLKDTLKKLLLGCNNLEEITPEISQLENLQYLCINNNKLKYLPPEICELEKLKTLDVSDNNINSLPYELGNLRNLKRLNLENNPSLNSIPTSLCNLDKLERILLEWLIYVPRDVDLSINEHGQSKNVKPIYPISSDADIKSKKAQLLRQILKSFDSQGKEIVNFIDFIGCNQDNIDYQDSRKRTKINIAAKEGHYLVVKELLKEGADPNVYDKDKFAALGLAIRESNDEIASLLLSSKFQSDQGDIPRVDLDIGAGNLGSPLHISVVKHKTYIVKKMIKMGADPNIQDKEGNTPLHQLLSIFSKNEEESSALLKILIENGANLQSVNTLGLTPLLLAIKKKQKGAILSVMKEPPHILQNFNPDFKEESSGYNSVYLLLKHKFTELAEKMFLKGGNSLIHLPGGWKKCCVEAESYKTKYIIRKMRKFQLRSKFKVPLNTALTAPYEDLVRNRIPFYEDTSDIGMSSPTEYHCVSHLIKKQQITKMALIHKSHETRHTRIKFVKHKVPASPE</sequence>
<evidence type="ECO:0000259" key="4">
    <source>
        <dbReference type="Pfam" id="PF23598"/>
    </source>
</evidence>
<dbReference type="InterPro" id="IPR050216">
    <property type="entry name" value="LRR_domain-containing"/>
</dbReference>
<dbReference type="Pfam" id="PF12796">
    <property type="entry name" value="Ank_2"/>
    <property type="match status" value="2"/>
</dbReference>
<dbReference type="Gene3D" id="1.25.40.20">
    <property type="entry name" value="Ankyrin repeat-containing domain"/>
    <property type="match status" value="1"/>
</dbReference>
<dbReference type="PANTHER" id="PTHR48051">
    <property type="match status" value="1"/>
</dbReference>
<gene>
    <name evidence="5" type="ORF">ECRASSUSDP1_LOCUS2698</name>
</gene>
<protein>
    <recommendedName>
        <fullName evidence="4">Disease resistance R13L4/SHOC-2-like LRR domain-containing protein</fullName>
    </recommendedName>
</protein>
<organism evidence="5 6">
    <name type="scientific">Euplotes crassus</name>
    <dbReference type="NCBI Taxonomy" id="5936"/>
    <lineage>
        <taxon>Eukaryota</taxon>
        <taxon>Sar</taxon>
        <taxon>Alveolata</taxon>
        <taxon>Ciliophora</taxon>
        <taxon>Intramacronucleata</taxon>
        <taxon>Spirotrichea</taxon>
        <taxon>Hypotrichia</taxon>
        <taxon>Euplotida</taxon>
        <taxon>Euplotidae</taxon>
        <taxon>Moneuplotes</taxon>
    </lineage>
</organism>
<evidence type="ECO:0000313" key="6">
    <source>
        <dbReference type="Proteomes" id="UP001295684"/>
    </source>
</evidence>
<dbReference type="GO" id="GO:0005737">
    <property type="term" value="C:cytoplasm"/>
    <property type="evidence" value="ECO:0007669"/>
    <property type="project" value="TreeGrafter"/>
</dbReference>
<evidence type="ECO:0000256" key="3">
    <source>
        <dbReference type="PROSITE-ProRule" id="PRU00023"/>
    </source>
</evidence>